<accession>I2H1K3</accession>
<dbReference type="KEGG" id="tbl:TBLA_0C04590"/>
<organism evidence="2 3">
    <name type="scientific">Henningerozyma blattae (strain ATCC 34711 / CBS 6284 / DSM 70876 / NBRC 10599 / NRRL Y-10934 / UCD 77-7)</name>
    <name type="common">Yeast</name>
    <name type="synonym">Tetrapisispora blattae</name>
    <dbReference type="NCBI Taxonomy" id="1071380"/>
    <lineage>
        <taxon>Eukaryota</taxon>
        <taxon>Fungi</taxon>
        <taxon>Dikarya</taxon>
        <taxon>Ascomycota</taxon>
        <taxon>Saccharomycotina</taxon>
        <taxon>Saccharomycetes</taxon>
        <taxon>Saccharomycetales</taxon>
        <taxon>Saccharomycetaceae</taxon>
        <taxon>Henningerozyma</taxon>
    </lineage>
</organism>
<dbReference type="eggNOG" id="ENOG502QPXN">
    <property type="taxonomic scope" value="Eukaryota"/>
</dbReference>
<dbReference type="InParanoid" id="I2H1K3"/>
<protein>
    <submittedName>
        <fullName evidence="2">Uncharacterized protein</fullName>
    </submittedName>
</protein>
<dbReference type="HOGENOM" id="CLU_016629_0_0_1"/>
<dbReference type="OrthoDB" id="303107at2759"/>
<keyword evidence="3" id="KW-1185">Reference proteome</keyword>
<dbReference type="GeneID" id="14495235"/>
<evidence type="ECO:0000313" key="3">
    <source>
        <dbReference type="Proteomes" id="UP000002866"/>
    </source>
</evidence>
<evidence type="ECO:0000313" key="2">
    <source>
        <dbReference type="EMBL" id="CCH60255.1"/>
    </source>
</evidence>
<feature type="region of interest" description="Disordered" evidence="1">
    <location>
        <begin position="576"/>
        <end position="626"/>
    </location>
</feature>
<feature type="compositionally biased region" description="Basic and acidic residues" evidence="1">
    <location>
        <begin position="681"/>
        <end position="747"/>
    </location>
</feature>
<dbReference type="AlphaFoldDB" id="I2H1K3"/>
<feature type="region of interest" description="Disordered" evidence="1">
    <location>
        <begin position="681"/>
        <end position="753"/>
    </location>
</feature>
<feature type="compositionally biased region" description="Low complexity" evidence="1">
    <location>
        <begin position="604"/>
        <end position="615"/>
    </location>
</feature>
<dbReference type="RefSeq" id="XP_004179774.1">
    <property type="nucleotide sequence ID" value="XM_004179726.1"/>
</dbReference>
<dbReference type="FunCoup" id="I2H1K3">
    <property type="interactions" value="220"/>
</dbReference>
<proteinExistence type="predicted"/>
<feature type="compositionally biased region" description="Low complexity" evidence="1">
    <location>
        <begin position="577"/>
        <end position="592"/>
    </location>
</feature>
<dbReference type="EMBL" id="HE806318">
    <property type="protein sequence ID" value="CCH60255.1"/>
    <property type="molecule type" value="Genomic_DNA"/>
</dbReference>
<feature type="compositionally biased region" description="Basic residues" evidence="1">
    <location>
        <begin position="593"/>
        <end position="602"/>
    </location>
</feature>
<name>I2H1K3_HENB6</name>
<sequence>MTRAHRSAATGDSLPFWHSHVTPETIAAWTRLPSPNVIPQRPAELGASWHYHLVIAWFYRATASFTTSSTQQRPLWPDVTFDEALLHLPPTQETLDTPDPSVQTGLLDTLRLRLLQLLASDPSAISLAHWDTAARSYLPSTCALPWESATPCQQYDMLYYLVHEADRRRRSGPLLNLEQLTTNDGTRLLIAPSVGALLENRLEPSSDSTLSVPIRLRNCTIAAPGPDLLHLDYAPAIDSYLAAQTTHTSVLASDWDSFVEYTHNSRNDKQRFAFLTTQLEPYLLHLIHSCRLLLSREKAAVMDALLARRKRSSRLAARENGAALRQARDNWDTLQDNRTAFLKTRHRALARHHSSLQHVLSRKLWDAFDKDVEERVSQIEAPPTESSHIEVSPTEVSLTGASLIELSNVAPVSIKPSDIDQDVLLHGTCFHTPLLEVPPRPPLSSDSSSPESAPLEIPAELALTADRIARAAEHGLEPEDSQLPPDTLSWTFQCLCDPEPLQVSGPDTIPETARHTLLVCCDACHVWQHWDCQPQALLECLMEASSTNANANASVSTGTSISPRDFAAVQLGSDRYASGSTSRSASRTTSRSAARRSSRRHASSSESLNESSNELPTEQSLSWRPTEKRPRTTRLFVCGWCVLTCENDIRGSFANELALKREKEYEQAQRKQKRAEEKLLKEKLKQQSKEKARERVREKTREKAREKQLLRESKRDTKHDIKRDIKRDSTKRDTKRDSTKANIKVEKPSTNSTPFCNSTVQTMLQEAPHLAIVQAKPGTLLLLPNTVYTFEKEVLTPPYGSPQATP</sequence>
<evidence type="ECO:0000256" key="1">
    <source>
        <dbReference type="SAM" id="MobiDB-lite"/>
    </source>
</evidence>
<reference evidence="2 3" key="1">
    <citation type="journal article" date="2011" name="Proc. Natl. Acad. Sci. U.S.A.">
        <title>Evolutionary erosion of yeast sex chromosomes by mating-type switching accidents.</title>
        <authorList>
            <person name="Gordon J.L."/>
            <person name="Armisen D."/>
            <person name="Proux-Wera E."/>
            <person name="Oheigeartaigh S.S."/>
            <person name="Byrne K.P."/>
            <person name="Wolfe K.H."/>
        </authorList>
    </citation>
    <scope>NUCLEOTIDE SEQUENCE [LARGE SCALE GENOMIC DNA]</scope>
    <source>
        <strain evidence="3">ATCC 34711 / CBS 6284 / DSM 70876 / NBRC 10599 / NRRL Y-10934 / UCD 77-7</strain>
    </source>
</reference>
<gene>
    <name evidence="2" type="primary">TBLA0C04590</name>
    <name evidence="2" type="ORF">TBLA_0C04590</name>
</gene>
<dbReference type="Proteomes" id="UP000002866">
    <property type="component" value="Chromosome 3"/>
</dbReference>
<dbReference type="STRING" id="1071380.I2H1K3"/>
<dbReference type="OMA" id="WQHWECQ"/>